<proteinExistence type="predicted"/>
<dbReference type="EMBL" id="BK015034">
    <property type="protein sequence ID" value="DAD88071.1"/>
    <property type="molecule type" value="Genomic_DNA"/>
</dbReference>
<sequence>MASFLDSAGVTRLVTKLKTIFAVKATTLSGYGITNGVSSVSVTGTGQAVSAASISGHTLTLTKGASLPTVRHERPTSTSIQVSNFTSSEELILDLTAATYSAGAKFWINFLHADIARGYGLYRGCVITGAQTCTVSFGGITSIKGAVTLQAASVYHFTLCTNGRSGQYLAKGYVQWQRISAS</sequence>
<accession>A0A8S5N141</accession>
<name>A0A8S5N141_9CAUD</name>
<protein>
    <submittedName>
        <fullName evidence="1">Uncharacterized protein</fullName>
    </submittedName>
</protein>
<reference evidence="1" key="1">
    <citation type="journal article" date="2021" name="Proc. Natl. Acad. Sci. U.S.A.">
        <title>A Catalog of Tens of Thousands of Viruses from Human Metagenomes Reveals Hidden Associations with Chronic Diseases.</title>
        <authorList>
            <person name="Tisza M.J."/>
            <person name="Buck C.B."/>
        </authorList>
    </citation>
    <scope>NUCLEOTIDE SEQUENCE</scope>
    <source>
        <strain evidence="1">CtdYc1</strain>
    </source>
</reference>
<organism evidence="1">
    <name type="scientific">Siphoviridae sp. ctdYc1</name>
    <dbReference type="NCBI Taxonomy" id="2826399"/>
    <lineage>
        <taxon>Viruses</taxon>
        <taxon>Duplodnaviria</taxon>
        <taxon>Heunggongvirae</taxon>
        <taxon>Uroviricota</taxon>
        <taxon>Caudoviricetes</taxon>
    </lineage>
</organism>
<evidence type="ECO:0000313" key="1">
    <source>
        <dbReference type="EMBL" id="DAD88071.1"/>
    </source>
</evidence>